<evidence type="ECO:0000313" key="2">
    <source>
        <dbReference type="EMBL" id="TFK45220.1"/>
    </source>
</evidence>
<reference evidence="2 3" key="1">
    <citation type="journal article" date="2019" name="Nat. Ecol. Evol.">
        <title>Megaphylogeny resolves global patterns of mushroom evolution.</title>
        <authorList>
            <person name="Varga T."/>
            <person name="Krizsan K."/>
            <person name="Foldi C."/>
            <person name="Dima B."/>
            <person name="Sanchez-Garcia M."/>
            <person name="Sanchez-Ramirez S."/>
            <person name="Szollosi G.J."/>
            <person name="Szarkandi J.G."/>
            <person name="Papp V."/>
            <person name="Albert L."/>
            <person name="Andreopoulos W."/>
            <person name="Angelini C."/>
            <person name="Antonin V."/>
            <person name="Barry K.W."/>
            <person name="Bougher N.L."/>
            <person name="Buchanan P."/>
            <person name="Buyck B."/>
            <person name="Bense V."/>
            <person name="Catcheside P."/>
            <person name="Chovatia M."/>
            <person name="Cooper J."/>
            <person name="Damon W."/>
            <person name="Desjardin D."/>
            <person name="Finy P."/>
            <person name="Geml J."/>
            <person name="Haridas S."/>
            <person name="Hughes K."/>
            <person name="Justo A."/>
            <person name="Karasinski D."/>
            <person name="Kautmanova I."/>
            <person name="Kiss B."/>
            <person name="Kocsube S."/>
            <person name="Kotiranta H."/>
            <person name="LaButti K.M."/>
            <person name="Lechner B.E."/>
            <person name="Liimatainen K."/>
            <person name="Lipzen A."/>
            <person name="Lukacs Z."/>
            <person name="Mihaltcheva S."/>
            <person name="Morgado L.N."/>
            <person name="Niskanen T."/>
            <person name="Noordeloos M.E."/>
            <person name="Ohm R.A."/>
            <person name="Ortiz-Santana B."/>
            <person name="Ovrebo C."/>
            <person name="Racz N."/>
            <person name="Riley R."/>
            <person name="Savchenko A."/>
            <person name="Shiryaev A."/>
            <person name="Soop K."/>
            <person name="Spirin V."/>
            <person name="Szebenyi C."/>
            <person name="Tomsovsky M."/>
            <person name="Tulloss R.E."/>
            <person name="Uehling J."/>
            <person name="Grigoriev I.V."/>
            <person name="Vagvolgyi C."/>
            <person name="Papp T."/>
            <person name="Martin F.M."/>
            <person name="Miettinen O."/>
            <person name="Hibbett D.S."/>
            <person name="Nagy L.G."/>
        </authorList>
    </citation>
    <scope>NUCLEOTIDE SEQUENCE [LARGE SCALE GENOMIC DNA]</scope>
    <source>
        <strain evidence="2 3">OMC1185</strain>
    </source>
</reference>
<feature type="transmembrane region" description="Helical" evidence="1">
    <location>
        <begin position="191"/>
        <end position="211"/>
    </location>
</feature>
<keyword evidence="3" id="KW-1185">Reference proteome</keyword>
<dbReference type="STRING" id="5364.A0A5C3MJ46"/>
<accession>A0A5C3MJ46</accession>
<sequence length="216" mass="24543">MAHYLQVLNRGRDSQSPIKRFKTSLTGEPDEYQLGIVAHRWKRGDVKPLPAPELKRGAADPSCAMARASTATRESYLLLPHDLAYDIQQFIESAFAKQYLSTHHTGFIFKHKVPVAQIMAWQKMRSNAHIHGIDGKHAHVSSAASLNGQEHMSQREKGGLVEEERWLLGERLRDEIYCQAMKQLNGNRRRIYAPAFGLYALGGWVYVQMFVNNQVS</sequence>
<gene>
    <name evidence="2" type="ORF">OE88DRAFT_1649477</name>
</gene>
<name>A0A5C3MJ46_9AGAM</name>
<keyword evidence="1" id="KW-0812">Transmembrane</keyword>
<dbReference type="AlphaFoldDB" id="A0A5C3MJ46"/>
<dbReference type="Proteomes" id="UP000305948">
    <property type="component" value="Unassembled WGS sequence"/>
</dbReference>
<dbReference type="OrthoDB" id="437889at2759"/>
<dbReference type="Gene3D" id="1.25.40.530">
    <property type="entry name" value="MyTH4 domain"/>
    <property type="match status" value="1"/>
</dbReference>
<keyword evidence="1" id="KW-1133">Transmembrane helix</keyword>
<proteinExistence type="predicted"/>
<organism evidence="2 3">
    <name type="scientific">Heliocybe sulcata</name>
    <dbReference type="NCBI Taxonomy" id="5364"/>
    <lineage>
        <taxon>Eukaryota</taxon>
        <taxon>Fungi</taxon>
        <taxon>Dikarya</taxon>
        <taxon>Basidiomycota</taxon>
        <taxon>Agaricomycotina</taxon>
        <taxon>Agaricomycetes</taxon>
        <taxon>Gloeophyllales</taxon>
        <taxon>Gloeophyllaceae</taxon>
        <taxon>Heliocybe</taxon>
    </lineage>
</organism>
<dbReference type="InterPro" id="IPR038185">
    <property type="entry name" value="MyTH4_dom_sf"/>
</dbReference>
<keyword evidence="1" id="KW-0472">Membrane</keyword>
<protein>
    <submittedName>
        <fullName evidence="2">Uncharacterized protein</fullName>
    </submittedName>
</protein>
<evidence type="ECO:0000256" key="1">
    <source>
        <dbReference type="SAM" id="Phobius"/>
    </source>
</evidence>
<dbReference type="EMBL" id="ML213553">
    <property type="protein sequence ID" value="TFK45220.1"/>
    <property type="molecule type" value="Genomic_DNA"/>
</dbReference>
<evidence type="ECO:0000313" key="3">
    <source>
        <dbReference type="Proteomes" id="UP000305948"/>
    </source>
</evidence>